<evidence type="ECO:0000256" key="1">
    <source>
        <dbReference type="SAM" id="SignalP"/>
    </source>
</evidence>
<dbReference type="NCBIfam" id="TIGR02595">
    <property type="entry name" value="PEP_CTERM"/>
    <property type="match status" value="1"/>
</dbReference>
<evidence type="ECO:0000259" key="2">
    <source>
        <dbReference type="Pfam" id="PF07589"/>
    </source>
</evidence>
<dbReference type="Proteomes" id="UP001285263">
    <property type="component" value="Unassembled WGS sequence"/>
</dbReference>
<dbReference type="Pfam" id="PF07589">
    <property type="entry name" value="PEP-CTERM"/>
    <property type="match status" value="1"/>
</dbReference>
<dbReference type="RefSeq" id="WP_320427040.1">
    <property type="nucleotide sequence ID" value="NZ_JAXCLA010000013.1"/>
</dbReference>
<keyword evidence="4" id="KW-1185">Reference proteome</keyword>
<sequence>MKTLRYTAALALSLTVVAGPCRADSSASGTLGNVHITLTDLDPNDGINPSLTINFGSQPFLNSAIGSYGPDFEQDAFSHLGKNASSTVNDSLQAPLSTSSATMVGANTVAGITSMLVSGSASSNSLGYGEFGALAANYTSTNFTLSPHTAITITVDATLNVQTTIGYDPVSGTGEFASSHALLVLDGHDIDGILIRSQAYQPLYVDAAMDAYGNFTGAQQSWAGTLSVTYSNTSSQDLLGAFYGELDAGGSSIATPVPEPDSYALLAAGLGVMVWMTRRRKAQSLKRNA</sequence>
<feature type="domain" description="Ice-binding protein C-terminal" evidence="2">
    <location>
        <begin position="256"/>
        <end position="280"/>
    </location>
</feature>
<accession>A0ABU5DT38</accession>
<proteinExistence type="predicted"/>
<comment type="caution">
    <text evidence="3">The sequence shown here is derived from an EMBL/GenBank/DDBJ whole genome shotgun (WGS) entry which is preliminary data.</text>
</comment>
<name>A0ABU5DT38_9BURK</name>
<protein>
    <submittedName>
        <fullName evidence="3">PEP-CTERM sorting domain-containing protein</fullName>
    </submittedName>
</protein>
<dbReference type="EMBL" id="JAXCLA010000013">
    <property type="protein sequence ID" value="MDY0749073.1"/>
    <property type="molecule type" value="Genomic_DNA"/>
</dbReference>
<gene>
    <name evidence="3" type="ORF">SNE35_31540</name>
</gene>
<feature type="signal peptide" evidence="1">
    <location>
        <begin position="1"/>
        <end position="23"/>
    </location>
</feature>
<dbReference type="InterPro" id="IPR013424">
    <property type="entry name" value="Ice-binding_C"/>
</dbReference>
<reference evidence="3 4" key="1">
    <citation type="submission" date="2023-11" db="EMBL/GenBank/DDBJ databases">
        <title>Paucibacter sp. nov., isolated from fresh soil in Korea.</title>
        <authorList>
            <person name="Le N.T.T."/>
        </authorList>
    </citation>
    <scope>NUCLEOTIDE SEQUENCE [LARGE SCALE GENOMIC DNA]</scope>
    <source>
        <strain evidence="3 4">R3-3</strain>
    </source>
</reference>
<evidence type="ECO:0000313" key="4">
    <source>
        <dbReference type="Proteomes" id="UP001285263"/>
    </source>
</evidence>
<evidence type="ECO:0000313" key="3">
    <source>
        <dbReference type="EMBL" id="MDY0749073.1"/>
    </source>
</evidence>
<feature type="chain" id="PRO_5047023288" evidence="1">
    <location>
        <begin position="24"/>
        <end position="289"/>
    </location>
</feature>
<organism evidence="3 4">
    <name type="scientific">Roseateles agri</name>
    <dbReference type="NCBI Taxonomy" id="3098619"/>
    <lineage>
        <taxon>Bacteria</taxon>
        <taxon>Pseudomonadati</taxon>
        <taxon>Pseudomonadota</taxon>
        <taxon>Betaproteobacteria</taxon>
        <taxon>Burkholderiales</taxon>
        <taxon>Sphaerotilaceae</taxon>
        <taxon>Roseateles</taxon>
    </lineage>
</organism>
<keyword evidence="1" id="KW-0732">Signal</keyword>